<name>A0ABV5HL57_9VIBR</name>
<gene>
    <name evidence="2" type="ORF">ACFFUV_08165</name>
</gene>
<feature type="domain" description="UPF0033" evidence="1">
    <location>
        <begin position="5"/>
        <end position="67"/>
    </location>
</feature>
<dbReference type="SUPFAM" id="SSF64307">
    <property type="entry name" value="SirA-like"/>
    <property type="match status" value="1"/>
</dbReference>
<evidence type="ECO:0000313" key="3">
    <source>
        <dbReference type="Proteomes" id="UP001589645"/>
    </source>
</evidence>
<dbReference type="EMBL" id="JBHMEP010000001">
    <property type="protein sequence ID" value="MFB9134956.1"/>
    <property type="molecule type" value="Genomic_DNA"/>
</dbReference>
<sequence>MKPNILDLRDERCPMALLLAKRHINHSEQQAYTLWVGDKSAKTDIVNCLHLQGFKVECTHMEGYYCLDVSKGNLLNV</sequence>
<dbReference type="Pfam" id="PF01206">
    <property type="entry name" value="TusA"/>
    <property type="match status" value="1"/>
</dbReference>
<proteinExistence type="predicted"/>
<dbReference type="Proteomes" id="UP001589645">
    <property type="component" value="Unassembled WGS sequence"/>
</dbReference>
<protein>
    <submittedName>
        <fullName evidence="2">Sulfurtransferase TusA family protein</fullName>
    </submittedName>
</protein>
<accession>A0ABV5HL57</accession>
<dbReference type="RefSeq" id="WP_390191113.1">
    <property type="nucleotide sequence ID" value="NZ_JBHMEP010000001.1"/>
</dbReference>
<dbReference type="InterPro" id="IPR001455">
    <property type="entry name" value="TusA-like"/>
</dbReference>
<comment type="caution">
    <text evidence="2">The sequence shown here is derived from an EMBL/GenBank/DDBJ whole genome shotgun (WGS) entry which is preliminary data.</text>
</comment>
<dbReference type="InterPro" id="IPR036868">
    <property type="entry name" value="TusA-like_sf"/>
</dbReference>
<reference evidence="2 3" key="1">
    <citation type="submission" date="2024-09" db="EMBL/GenBank/DDBJ databases">
        <authorList>
            <person name="Sun Q."/>
            <person name="Mori K."/>
        </authorList>
    </citation>
    <scope>NUCLEOTIDE SEQUENCE [LARGE SCALE GENOMIC DNA]</scope>
    <source>
        <strain evidence="2 3">CECT 8064</strain>
    </source>
</reference>
<dbReference type="Gene3D" id="3.30.110.40">
    <property type="entry name" value="TusA-like domain"/>
    <property type="match status" value="1"/>
</dbReference>
<evidence type="ECO:0000313" key="2">
    <source>
        <dbReference type="EMBL" id="MFB9134956.1"/>
    </source>
</evidence>
<evidence type="ECO:0000259" key="1">
    <source>
        <dbReference type="Pfam" id="PF01206"/>
    </source>
</evidence>
<organism evidence="2 3">
    <name type="scientific">Vibrio olivae</name>
    <dbReference type="NCBI Taxonomy" id="1243002"/>
    <lineage>
        <taxon>Bacteria</taxon>
        <taxon>Pseudomonadati</taxon>
        <taxon>Pseudomonadota</taxon>
        <taxon>Gammaproteobacteria</taxon>
        <taxon>Vibrionales</taxon>
        <taxon>Vibrionaceae</taxon>
        <taxon>Vibrio</taxon>
    </lineage>
</organism>
<keyword evidence="3" id="KW-1185">Reference proteome</keyword>